<dbReference type="PANTHER" id="PTHR42852">
    <property type="entry name" value="THIOL:DISULFIDE INTERCHANGE PROTEIN DSBE"/>
    <property type="match status" value="1"/>
</dbReference>
<dbReference type="STRING" id="1810504.PG2T_10080"/>
<dbReference type="SUPFAM" id="SSF52833">
    <property type="entry name" value="Thioredoxin-like"/>
    <property type="match status" value="1"/>
</dbReference>
<evidence type="ECO:0000313" key="3">
    <source>
        <dbReference type="Proteomes" id="UP000092952"/>
    </source>
</evidence>
<dbReference type="KEGG" id="gbi:PG2T_10080"/>
<dbReference type="GO" id="GO:0016491">
    <property type="term" value="F:oxidoreductase activity"/>
    <property type="evidence" value="ECO:0007669"/>
    <property type="project" value="InterPro"/>
</dbReference>
<accession>A0A1B1YUK8</accession>
<feature type="domain" description="Thioredoxin" evidence="1">
    <location>
        <begin position="37"/>
        <end position="179"/>
    </location>
</feature>
<dbReference type="InterPro" id="IPR036249">
    <property type="entry name" value="Thioredoxin-like_sf"/>
</dbReference>
<sequence>MPVSGRRWHNGGPHISDCDAMRCLIACLLVLVMMPAARAGSDRLPEDLRFTVVDGRPLDGAALRGQPLLIVFWASTCAPCIAEMPELSALYKELHPKGLELIALAMPYDPPNRVMAAREVLRLPFPVAIDINATVVRRLGVPPQTPQFLLVDAGGQIVTVHNGVWPIDELRAALLPLLADT</sequence>
<gene>
    <name evidence="2" type="ORF">PG2T_10080</name>
</gene>
<reference evidence="3" key="1">
    <citation type="submission" date="2016-03" db="EMBL/GenBank/DDBJ databases">
        <title>Complete genome sequence of Solimmundus cernigliae, representing a novel lineage of polycyclic aromatic hydrocarbon degraders within the Gammaproteobacteria.</title>
        <authorList>
            <person name="Singleton D.R."/>
            <person name="Dickey A.N."/>
            <person name="Scholl E.H."/>
            <person name="Wright F.A."/>
            <person name="Aitken M.D."/>
        </authorList>
    </citation>
    <scope>NUCLEOTIDE SEQUENCE [LARGE SCALE GENOMIC DNA]</scope>
    <source>
        <strain evidence="3">TR3.2</strain>
    </source>
</reference>
<dbReference type="InterPro" id="IPR050553">
    <property type="entry name" value="Thioredoxin_ResA/DsbE_sf"/>
</dbReference>
<dbReference type="EMBL" id="CP014671">
    <property type="protein sequence ID" value="ANX04491.1"/>
    <property type="molecule type" value="Genomic_DNA"/>
</dbReference>
<name>A0A1B1YUK8_9GAMM</name>
<evidence type="ECO:0000313" key="2">
    <source>
        <dbReference type="EMBL" id="ANX04491.1"/>
    </source>
</evidence>
<dbReference type="PANTHER" id="PTHR42852:SF17">
    <property type="entry name" value="THIOREDOXIN-LIKE PROTEIN HI_1115"/>
    <property type="match status" value="1"/>
</dbReference>
<dbReference type="Pfam" id="PF08534">
    <property type="entry name" value="Redoxin"/>
    <property type="match status" value="1"/>
</dbReference>
<protein>
    <recommendedName>
        <fullName evidence="1">Thioredoxin domain-containing protein</fullName>
    </recommendedName>
</protein>
<organism evidence="2 3">
    <name type="scientific">Immundisolibacter cernigliae</name>
    <dbReference type="NCBI Taxonomy" id="1810504"/>
    <lineage>
        <taxon>Bacteria</taxon>
        <taxon>Pseudomonadati</taxon>
        <taxon>Pseudomonadota</taxon>
        <taxon>Gammaproteobacteria</taxon>
        <taxon>Immundisolibacterales</taxon>
        <taxon>Immundisolibacteraceae</taxon>
        <taxon>Immundisolibacter</taxon>
    </lineage>
</organism>
<dbReference type="PROSITE" id="PS51352">
    <property type="entry name" value="THIOREDOXIN_2"/>
    <property type="match status" value="1"/>
</dbReference>
<dbReference type="Gene3D" id="3.40.30.10">
    <property type="entry name" value="Glutaredoxin"/>
    <property type="match status" value="1"/>
</dbReference>
<evidence type="ECO:0000259" key="1">
    <source>
        <dbReference type="PROSITE" id="PS51352"/>
    </source>
</evidence>
<dbReference type="AlphaFoldDB" id="A0A1B1YUK8"/>
<dbReference type="Proteomes" id="UP000092952">
    <property type="component" value="Chromosome"/>
</dbReference>
<keyword evidence="3" id="KW-1185">Reference proteome</keyword>
<proteinExistence type="predicted"/>
<dbReference type="InterPro" id="IPR013740">
    <property type="entry name" value="Redoxin"/>
</dbReference>
<dbReference type="InterPro" id="IPR013766">
    <property type="entry name" value="Thioredoxin_domain"/>
</dbReference>
<dbReference type="CDD" id="cd02966">
    <property type="entry name" value="TlpA_like_family"/>
    <property type="match status" value="1"/>
</dbReference>
<dbReference type="InParanoid" id="A0A1B1YUK8"/>